<evidence type="ECO:0000313" key="3">
    <source>
        <dbReference type="EMBL" id="CAF5177407.1"/>
    </source>
</evidence>
<dbReference type="CDD" id="cd05819">
    <property type="entry name" value="NHL"/>
    <property type="match status" value="1"/>
</dbReference>
<dbReference type="PROSITE" id="PS51125">
    <property type="entry name" value="NHL"/>
    <property type="match status" value="1"/>
</dbReference>
<dbReference type="PANTHER" id="PTHR24104:SF25">
    <property type="entry name" value="PROTEIN LIN-41"/>
    <property type="match status" value="1"/>
</dbReference>
<dbReference type="PANTHER" id="PTHR24104">
    <property type="entry name" value="E3 UBIQUITIN-PROTEIN LIGASE NHLRC1-RELATED"/>
    <property type="match status" value="1"/>
</dbReference>
<dbReference type="GO" id="GO:0008270">
    <property type="term" value="F:zinc ion binding"/>
    <property type="evidence" value="ECO:0007669"/>
    <property type="project" value="UniProtKB-KW"/>
</dbReference>
<dbReference type="Gene3D" id="2.120.10.30">
    <property type="entry name" value="TolB, C-terminal domain"/>
    <property type="match status" value="2"/>
</dbReference>
<dbReference type="Proteomes" id="UP000681720">
    <property type="component" value="Unassembled WGS sequence"/>
</dbReference>
<accession>A0A8S3H4D7</accession>
<sequence>MGTAGSTSTLLYYPYDVQFDGYGNMYVVDHYNHRIQRFPSGSNAGVTVAGSSGSGGSSRSQIYYPTKICVSSNQTMYILDTSNYRVLRWQMGDTLGYVVAGGNGNGGAFTQMGVSYGMFVTDSYNIYISEQSNHRVMKWLNGNTTAGVLVAGGNGAGNTADKLSSPWGVYVDVNASIYVVDRGNHRVQMWSPGASVGITVAGSTSDAGPWSYQFNSPTSITFDSDGYMYIVDYNNARIQRWYPGASYGTTVASGALNLPIGLAFDRLANLVVADTSYHRIVSYGLVC</sequence>
<feature type="non-terminal residue" evidence="3">
    <location>
        <position position="1"/>
    </location>
</feature>
<dbReference type="InterPro" id="IPR001258">
    <property type="entry name" value="NHL_repeat"/>
</dbReference>
<gene>
    <name evidence="3" type="ORF">GIL414_LOCUS68164</name>
</gene>
<keyword evidence="1" id="KW-0677">Repeat</keyword>
<evidence type="ECO:0000256" key="1">
    <source>
        <dbReference type="ARBA" id="ARBA00022737"/>
    </source>
</evidence>
<name>A0A8S3H4D7_9BILA</name>
<dbReference type="SUPFAM" id="SSF101898">
    <property type="entry name" value="NHL repeat"/>
    <property type="match status" value="1"/>
</dbReference>
<protein>
    <recommendedName>
        <fullName evidence="5">NHL repeat containing protein</fullName>
    </recommendedName>
</protein>
<reference evidence="3" key="1">
    <citation type="submission" date="2021-02" db="EMBL/GenBank/DDBJ databases">
        <authorList>
            <person name="Nowell W R."/>
        </authorList>
    </citation>
    <scope>NUCLEOTIDE SEQUENCE</scope>
</reference>
<evidence type="ECO:0000256" key="2">
    <source>
        <dbReference type="PROSITE-ProRule" id="PRU00504"/>
    </source>
</evidence>
<comment type="caution">
    <text evidence="3">The sequence shown here is derived from an EMBL/GenBank/DDBJ whole genome shotgun (WGS) entry which is preliminary data.</text>
</comment>
<dbReference type="Pfam" id="PF01436">
    <property type="entry name" value="NHL"/>
    <property type="match status" value="1"/>
</dbReference>
<dbReference type="EMBL" id="CAJOBJ010327431">
    <property type="protein sequence ID" value="CAF5177407.1"/>
    <property type="molecule type" value="Genomic_DNA"/>
</dbReference>
<evidence type="ECO:0000313" key="4">
    <source>
        <dbReference type="Proteomes" id="UP000681720"/>
    </source>
</evidence>
<organism evidence="3 4">
    <name type="scientific">Rotaria magnacalcarata</name>
    <dbReference type="NCBI Taxonomy" id="392030"/>
    <lineage>
        <taxon>Eukaryota</taxon>
        <taxon>Metazoa</taxon>
        <taxon>Spiralia</taxon>
        <taxon>Gnathifera</taxon>
        <taxon>Rotifera</taxon>
        <taxon>Eurotatoria</taxon>
        <taxon>Bdelloidea</taxon>
        <taxon>Philodinida</taxon>
        <taxon>Philodinidae</taxon>
        <taxon>Rotaria</taxon>
    </lineage>
</organism>
<dbReference type="InterPro" id="IPR011042">
    <property type="entry name" value="6-blade_b-propeller_TolB-like"/>
</dbReference>
<dbReference type="SUPFAM" id="SSF63829">
    <property type="entry name" value="Calcium-dependent phosphotriesterase"/>
    <property type="match status" value="1"/>
</dbReference>
<feature type="repeat" description="NHL" evidence="2">
    <location>
        <begin position="157"/>
        <end position="193"/>
    </location>
</feature>
<evidence type="ECO:0008006" key="5">
    <source>
        <dbReference type="Google" id="ProtNLM"/>
    </source>
</evidence>
<dbReference type="InterPro" id="IPR050952">
    <property type="entry name" value="TRIM-NHL_E3_ligases"/>
</dbReference>
<dbReference type="AlphaFoldDB" id="A0A8S3H4D7"/>
<proteinExistence type="predicted"/>